<feature type="active site" description="Proton donor" evidence="4">
    <location>
        <position position="144"/>
    </location>
</feature>
<comment type="similarity">
    <text evidence="1 4">Belongs to the acetyltransferase Eis family.</text>
</comment>
<feature type="binding site" evidence="4">
    <location>
        <begin position="110"/>
        <end position="115"/>
    </location>
    <ligand>
        <name>acetyl-CoA</name>
        <dbReference type="ChEBI" id="CHEBI:57288"/>
    </ligand>
</feature>
<keyword evidence="8" id="KW-1185">Reference proteome</keyword>
<keyword evidence="3 4" id="KW-0012">Acyltransferase</keyword>
<evidence type="ECO:0000256" key="5">
    <source>
        <dbReference type="SAM" id="MobiDB-lite"/>
    </source>
</evidence>
<keyword evidence="2 4" id="KW-0808">Transferase</keyword>
<dbReference type="PANTHER" id="PTHR37817:SF1">
    <property type="entry name" value="N-ACETYLTRANSFERASE EIS"/>
    <property type="match status" value="1"/>
</dbReference>
<organism evidence="7 8">
    <name type="scientific">Cryptosporangium aurantiacum</name>
    <dbReference type="NCBI Taxonomy" id="134849"/>
    <lineage>
        <taxon>Bacteria</taxon>
        <taxon>Bacillati</taxon>
        <taxon>Actinomycetota</taxon>
        <taxon>Actinomycetes</taxon>
        <taxon>Cryptosporangiales</taxon>
        <taxon>Cryptosporangiaceae</taxon>
        <taxon>Cryptosporangium</taxon>
    </lineage>
</organism>
<sequence length="428" mass="46039">MSDEQHRPPLPDCTTGEVTDPYPIRTIHPDELTAWLRMVADTWGQDYSDQDVEDLRALIGPDLDRMLGAFDGDQPVGATGYHRRLLTLPGGRPTPIAAVNWVGVSPTHRRRGLLTALTRRQLTELHESGAEPIAVLTASEAAIYGRFGYGIAGTRLRLTVDSRNAAFTPAAGGAPAGGALGAVRRVPVADARPLITPVYEAVRTTTVGWLDRPDRFWHTRFDDPEHQRDGATALRVVVHGAPDGYAIYRLGHQKVHLVELAATTPASHAALWRYLLDLDLHPAVECDAAPDEPLLHLLLDHGAAAATVHDQLHVRLVDLGRALRARAYSAPVDVVLEVTDRFCPWNSGRHHLAADPGGVSCEPTGAPADLRLSAAELGAVYLGGTSLAALAAAGRVEELRPGAVARAAAAFRGEREPFYPGGEVFPVY</sequence>
<dbReference type="STRING" id="134849.SAMN05443668_109189"/>
<name>A0A1M7RBG6_9ACTN</name>
<evidence type="ECO:0000256" key="3">
    <source>
        <dbReference type="ARBA" id="ARBA00023315"/>
    </source>
</evidence>
<accession>A0A1M7RBG6</accession>
<dbReference type="Pfam" id="PF13530">
    <property type="entry name" value="SCP2_2"/>
    <property type="match status" value="1"/>
</dbReference>
<dbReference type="Gene3D" id="3.40.630.30">
    <property type="match status" value="2"/>
</dbReference>
<dbReference type="InterPro" id="IPR022902">
    <property type="entry name" value="NAcTrfase_Eis"/>
</dbReference>
<comment type="subunit">
    <text evidence="4">Homohexamer; trimer of dimers.</text>
</comment>
<gene>
    <name evidence="7" type="ORF">SAMN05443668_109189</name>
</gene>
<feature type="region of interest" description="Disordered" evidence="5">
    <location>
        <begin position="1"/>
        <end position="20"/>
    </location>
</feature>
<dbReference type="Pfam" id="PF17668">
    <property type="entry name" value="Acetyltransf_17"/>
    <property type="match status" value="1"/>
</dbReference>
<dbReference type="PANTHER" id="PTHR37817">
    <property type="entry name" value="N-ACETYLTRANSFERASE EIS"/>
    <property type="match status" value="1"/>
</dbReference>
<dbReference type="Gene3D" id="3.30.1050.10">
    <property type="entry name" value="SCP2 sterol-binding domain"/>
    <property type="match status" value="1"/>
</dbReference>
<evidence type="ECO:0000313" key="7">
    <source>
        <dbReference type="EMBL" id="SHN43479.1"/>
    </source>
</evidence>
<reference evidence="7 8" key="1">
    <citation type="submission" date="2016-11" db="EMBL/GenBank/DDBJ databases">
        <authorList>
            <person name="Jaros S."/>
            <person name="Januszkiewicz K."/>
            <person name="Wedrychowicz H."/>
        </authorList>
    </citation>
    <scope>NUCLEOTIDE SEQUENCE [LARGE SCALE GENOMIC DNA]</scope>
    <source>
        <strain evidence="7 8">DSM 46144</strain>
    </source>
</reference>
<evidence type="ECO:0000256" key="4">
    <source>
        <dbReference type="HAMAP-Rule" id="MF_01812"/>
    </source>
</evidence>
<dbReference type="InterPro" id="IPR000182">
    <property type="entry name" value="GNAT_dom"/>
</dbReference>
<dbReference type="HAMAP" id="MF_01812">
    <property type="entry name" value="Eis"/>
    <property type="match status" value="1"/>
</dbReference>
<proteinExistence type="inferred from homology"/>
<dbReference type="EMBL" id="FRCS01000009">
    <property type="protein sequence ID" value="SHN43479.1"/>
    <property type="molecule type" value="Genomic_DNA"/>
</dbReference>
<dbReference type="InterPro" id="IPR051554">
    <property type="entry name" value="Acetyltransferase_Eis"/>
</dbReference>
<evidence type="ECO:0000259" key="6">
    <source>
        <dbReference type="PROSITE" id="PS51186"/>
    </source>
</evidence>
<evidence type="ECO:0000256" key="2">
    <source>
        <dbReference type="ARBA" id="ARBA00022679"/>
    </source>
</evidence>
<dbReference type="GO" id="GO:0034069">
    <property type="term" value="F:aminoglycoside N-acetyltransferase activity"/>
    <property type="evidence" value="ECO:0007669"/>
    <property type="project" value="TreeGrafter"/>
</dbReference>
<feature type="active site" description="Proton acceptor; via carboxylate" evidence="4">
    <location>
        <position position="428"/>
    </location>
</feature>
<dbReference type="InterPro" id="IPR025559">
    <property type="entry name" value="Eis_dom"/>
</dbReference>
<evidence type="ECO:0000256" key="1">
    <source>
        <dbReference type="ARBA" id="ARBA00009213"/>
    </source>
</evidence>
<dbReference type="Pfam" id="PF13527">
    <property type="entry name" value="Acetyltransf_9"/>
    <property type="match status" value="1"/>
</dbReference>
<evidence type="ECO:0000313" key="8">
    <source>
        <dbReference type="Proteomes" id="UP000184440"/>
    </source>
</evidence>
<dbReference type="AlphaFoldDB" id="A0A1M7RBG6"/>
<dbReference type="SUPFAM" id="SSF55729">
    <property type="entry name" value="Acyl-CoA N-acyltransferases (Nat)"/>
    <property type="match status" value="1"/>
</dbReference>
<dbReference type="CDD" id="cd04301">
    <property type="entry name" value="NAT_SF"/>
    <property type="match status" value="1"/>
</dbReference>
<dbReference type="Proteomes" id="UP000184440">
    <property type="component" value="Unassembled WGS sequence"/>
</dbReference>
<feature type="binding site" evidence="4">
    <location>
        <begin position="139"/>
        <end position="140"/>
    </location>
    <ligand>
        <name>acetyl-CoA</name>
        <dbReference type="ChEBI" id="CHEBI:57288"/>
    </ligand>
</feature>
<dbReference type="InterPro" id="IPR016181">
    <property type="entry name" value="Acyl_CoA_acyltransferase"/>
</dbReference>
<feature type="binding site" evidence="4">
    <location>
        <begin position="102"/>
        <end position="104"/>
    </location>
    <ligand>
        <name>acetyl-CoA</name>
        <dbReference type="ChEBI" id="CHEBI:57288"/>
    </ligand>
</feature>
<dbReference type="GO" id="GO:0030649">
    <property type="term" value="P:aminoglycoside antibiotic catabolic process"/>
    <property type="evidence" value="ECO:0007669"/>
    <property type="project" value="TreeGrafter"/>
</dbReference>
<protein>
    <submittedName>
        <fullName evidence="7">Predicted acetyltransferase</fullName>
    </submittedName>
</protein>
<feature type="domain" description="N-acetyltransferase" evidence="6">
    <location>
        <begin position="22"/>
        <end position="166"/>
    </location>
</feature>
<dbReference type="InterPro" id="IPR041380">
    <property type="entry name" value="Acetyltransf_17"/>
</dbReference>
<dbReference type="PROSITE" id="PS51186">
    <property type="entry name" value="GNAT"/>
    <property type="match status" value="1"/>
</dbReference>
<dbReference type="SUPFAM" id="SSF55718">
    <property type="entry name" value="SCP-like"/>
    <property type="match status" value="1"/>
</dbReference>
<dbReference type="InterPro" id="IPR036527">
    <property type="entry name" value="SCP2_sterol-bd_dom_sf"/>
</dbReference>
<dbReference type="NCBIfam" id="NF002367">
    <property type="entry name" value="PRK01346.1-4"/>
    <property type="match status" value="1"/>
</dbReference>